<dbReference type="EMBL" id="BAQD01000147">
    <property type="protein sequence ID" value="GBQ08933.1"/>
    <property type="molecule type" value="Genomic_DNA"/>
</dbReference>
<gene>
    <name evidence="1" type="ORF">AA15669_1970</name>
</gene>
<evidence type="ECO:0000313" key="1">
    <source>
        <dbReference type="EMBL" id="GBQ08933.1"/>
    </source>
</evidence>
<dbReference type="Proteomes" id="UP001062901">
    <property type="component" value="Unassembled WGS sequence"/>
</dbReference>
<accession>A0ABQ0P1S2</accession>
<organism evidence="1 2">
    <name type="scientific">Saccharibacter floricola DSM 15669</name>
    <dbReference type="NCBI Taxonomy" id="1123227"/>
    <lineage>
        <taxon>Bacteria</taxon>
        <taxon>Pseudomonadati</taxon>
        <taxon>Pseudomonadota</taxon>
        <taxon>Alphaproteobacteria</taxon>
        <taxon>Acetobacterales</taxon>
        <taxon>Acetobacteraceae</taxon>
        <taxon>Saccharibacter</taxon>
    </lineage>
</organism>
<protein>
    <submittedName>
        <fullName evidence="1">Uncharacterized protein</fullName>
    </submittedName>
</protein>
<keyword evidence="2" id="KW-1185">Reference proteome</keyword>
<reference evidence="1" key="1">
    <citation type="submission" date="2013-04" db="EMBL/GenBank/DDBJ databases">
        <title>The genome sequencing project of 58 acetic acid bacteria.</title>
        <authorList>
            <person name="Okamoto-Kainuma A."/>
            <person name="Ishikawa M."/>
            <person name="Umino S."/>
            <person name="Koizumi Y."/>
            <person name="Shiwa Y."/>
            <person name="Yoshikawa H."/>
            <person name="Matsutani M."/>
            <person name="Matsushita K."/>
        </authorList>
    </citation>
    <scope>NUCLEOTIDE SEQUENCE</scope>
    <source>
        <strain evidence="1">DSM 15669</strain>
    </source>
</reference>
<evidence type="ECO:0000313" key="2">
    <source>
        <dbReference type="Proteomes" id="UP001062901"/>
    </source>
</evidence>
<sequence length="199" mass="21412">MSDPITPAGYPSAILKGDVVGRALTGVQDRLKALFPDTMFRHVLLPPHATRQTWETMTRDAPCVAVGVGRWKASRRASRRANNRFIGTLSFPLAIFQSLEQPEDLYLGTDTLSEIGVAGLMAAIAGGLNGWTLPGVGSCRVATIKTSAKAEWCDDHSVVVTAKLMFKGVTLDNIEALAALEDFVAGQEAILMKKESRNA</sequence>
<proteinExistence type="predicted"/>
<comment type="caution">
    <text evidence="1">The sequence shown here is derived from an EMBL/GenBank/DDBJ whole genome shotgun (WGS) entry which is preliminary data.</text>
</comment>
<name>A0ABQ0P1S2_9PROT</name>
<dbReference type="RefSeq" id="WP_018980438.1">
    <property type="nucleotide sequence ID" value="NZ_KB899338.1"/>
</dbReference>